<dbReference type="AlphaFoldDB" id="A0A5N7C085"/>
<reference evidence="1" key="1">
    <citation type="submission" date="2019-04" db="EMBL/GenBank/DDBJ databases">
        <title>Friends and foes A comparative genomics studyof 23 Aspergillus species from section Flavi.</title>
        <authorList>
            <consortium name="DOE Joint Genome Institute"/>
            <person name="Kjaerbolling I."/>
            <person name="Vesth T."/>
            <person name="Frisvad J.C."/>
            <person name="Nybo J.L."/>
            <person name="Theobald S."/>
            <person name="Kildgaard S."/>
            <person name="Isbrandt T."/>
            <person name="Kuo A."/>
            <person name="Sato A."/>
            <person name="Lyhne E.K."/>
            <person name="Kogle M.E."/>
            <person name="Wiebenga A."/>
            <person name="Kun R.S."/>
            <person name="Lubbers R.J."/>
            <person name="Makela M.R."/>
            <person name="Barry K."/>
            <person name="Chovatia M."/>
            <person name="Clum A."/>
            <person name="Daum C."/>
            <person name="Haridas S."/>
            <person name="He G."/>
            <person name="LaButti K."/>
            <person name="Lipzen A."/>
            <person name="Mondo S."/>
            <person name="Riley R."/>
            <person name="Salamov A."/>
            <person name="Simmons B.A."/>
            <person name="Magnuson J.K."/>
            <person name="Henrissat B."/>
            <person name="Mortensen U.H."/>
            <person name="Larsen T.O."/>
            <person name="Devries R.P."/>
            <person name="Grigoriev I.V."/>
            <person name="Machida M."/>
            <person name="Baker S.E."/>
            <person name="Andersen M.R."/>
        </authorList>
    </citation>
    <scope>NUCLEOTIDE SEQUENCE [LARGE SCALE GENOMIC DNA]</scope>
    <source>
        <strain evidence="1">IBT 14317</strain>
    </source>
</reference>
<dbReference type="Proteomes" id="UP000326877">
    <property type="component" value="Unassembled WGS sequence"/>
</dbReference>
<evidence type="ECO:0000313" key="1">
    <source>
        <dbReference type="EMBL" id="KAE8387495.1"/>
    </source>
</evidence>
<proteinExistence type="predicted"/>
<dbReference type="OrthoDB" id="2150604at2759"/>
<sequence length="461" mass="51369">MDQLPKLRPVGRLERCSTARHHLKFYHNVAVAATYTLPRTFTLPIKAYVYKACEILIGQHPILTAVPIGEETKEPYFVRLPNIDLSQSVSFQEREHGFPGADDQDEELDALLNIEHNIGFELPLPFWRLVVLTDDADDIESRLTVVFVFHHAISDGTSGKVFHKSFLQALQSLSSLTADDVKEVVPSPNSPLLPPGEAIHPQPVSISYLATQWFKAKVYDPRDPGLWTGSEIKVPLETKAKHFVLPQHISSTLRERSREHKSTITTALQVLIARALFTHLPETFTKVACTSAISTRRFLPHPITDDTMGVWVQEYIEGFARNDLSDTASFPWSEAVRSRATLAKELGKEGRDASVNLLRYVDDYHKDLYLSKVGHHRGTTFEVSNIGAFPAGKAAEGMARIGRVVFSQSASVTGNAFEVSVASGGDGCLVLTFTWQVGVVEDLFILNVMESVRQEMYDLCV</sequence>
<dbReference type="Gene3D" id="3.30.559.30">
    <property type="entry name" value="Nonribosomal peptide synthetase, condensation domain"/>
    <property type="match status" value="1"/>
</dbReference>
<dbReference type="SUPFAM" id="SSF52777">
    <property type="entry name" value="CoA-dependent acyltransferases"/>
    <property type="match status" value="2"/>
</dbReference>
<dbReference type="Pfam" id="PF07247">
    <property type="entry name" value="AATase"/>
    <property type="match status" value="1"/>
</dbReference>
<gene>
    <name evidence="1" type="ORF">BDV23DRAFT_161016</name>
</gene>
<organism evidence="1">
    <name type="scientific">Petromyces alliaceus</name>
    <name type="common">Aspergillus alliaceus</name>
    <dbReference type="NCBI Taxonomy" id="209559"/>
    <lineage>
        <taxon>Eukaryota</taxon>
        <taxon>Fungi</taxon>
        <taxon>Dikarya</taxon>
        <taxon>Ascomycota</taxon>
        <taxon>Pezizomycotina</taxon>
        <taxon>Eurotiomycetes</taxon>
        <taxon>Eurotiomycetidae</taxon>
        <taxon>Eurotiales</taxon>
        <taxon>Aspergillaceae</taxon>
        <taxon>Aspergillus</taxon>
        <taxon>Aspergillus subgen. Circumdati</taxon>
    </lineage>
</organism>
<accession>A0A5N7C085</accession>
<dbReference type="PANTHER" id="PTHR28037:SF1">
    <property type="entry name" value="ALCOHOL O-ACETYLTRANSFERASE 1-RELATED"/>
    <property type="match status" value="1"/>
</dbReference>
<dbReference type="GO" id="GO:0008080">
    <property type="term" value="F:N-acetyltransferase activity"/>
    <property type="evidence" value="ECO:0007669"/>
    <property type="project" value="TreeGrafter"/>
</dbReference>
<dbReference type="EMBL" id="ML735292">
    <property type="protein sequence ID" value="KAE8387495.1"/>
    <property type="molecule type" value="Genomic_DNA"/>
</dbReference>
<dbReference type="InterPro" id="IPR052058">
    <property type="entry name" value="Alcohol_O-acetyltransferase"/>
</dbReference>
<dbReference type="InterPro" id="IPR023213">
    <property type="entry name" value="CAT-like_dom_sf"/>
</dbReference>
<protein>
    <submittedName>
        <fullName evidence="1">Alcohol acetyltransferase</fullName>
    </submittedName>
</protein>
<dbReference type="Gene3D" id="3.30.559.10">
    <property type="entry name" value="Chloramphenicol acetyltransferase-like domain"/>
    <property type="match status" value="1"/>
</dbReference>
<keyword evidence="1" id="KW-0808">Transferase</keyword>
<name>A0A5N7C085_PETAA</name>
<dbReference type="InterPro" id="IPR010828">
    <property type="entry name" value="Atf2/Sli1-like"/>
</dbReference>
<dbReference type="PANTHER" id="PTHR28037">
    <property type="entry name" value="ALCOHOL O-ACETYLTRANSFERASE 1-RELATED"/>
    <property type="match status" value="1"/>
</dbReference>